<keyword evidence="2" id="KW-0067">ATP-binding</keyword>
<feature type="domain" description="Double-GTPase 2" evidence="1">
    <location>
        <begin position="9"/>
        <end position="166"/>
    </location>
</feature>
<dbReference type="Proteomes" id="UP001501599">
    <property type="component" value="Unassembled WGS sequence"/>
</dbReference>
<sequence>MSRKQEQSIAVFGESGSGKTVLLSSFYGAAQEPGYAKDNLFHLIADEAGQGARLHRNYLGMRDSARVPMPNRFAATSYGFSLKFRTDGNARVARARPFDAMRLVWHDYPGEWFDGRPDSDIEAERRVDTFRSLLGADVALILIDGQKLLDNAGEEERYLRHVMSNFKNTLIGLRDDLLDGGKPLVEFPRIWIFALSKSDLLPDLDVFAFRDLLIEKAGPDIDELRDVLGTLVEGKEALSVGEDFTLLSSAKFGEERIELGKRVGVDLILPIAAMLPVQRHLRWADGQHLPRKVAEQLVADVKPLVGVVLGGAALLAQRLPPPFGPAVAFAIGLLSKETVDEALRLVGDRLKEANATALAKHDYLRAALTRFGMDLEKGEADRKLLRSQR</sequence>
<organism evidence="2 3">
    <name type="scientific">Agrococcus versicolor</name>
    <dbReference type="NCBI Taxonomy" id="501482"/>
    <lineage>
        <taxon>Bacteria</taxon>
        <taxon>Bacillati</taxon>
        <taxon>Actinomycetota</taxon>
        <taxon>Actinomycetes</taxon>
        <taxon>Micrococcales</taxon>
        <taxon>Microbacteriaceae</taxon>
        <taxon>Agrococcus</taxon>
    </lineage>
</organism>
<dbReference type="Gene3D" id="3.40.50.300">
    <property type="entry name" value="P-loop containing nucleotide triphosphate hydrolases"/>
    <property type="match status" value="1"/>
</dbReference>
<dbReference type="EMBL" id="BAAAQT010000008">
    <property type="protein sequence ID" value="GAA2175673.1"/>
    <property type="molecule type" value="Genomic_DNA"/>
</dbReference>
<gene>
    <name evidence="2" type="ORF">GCM10009846_26470</name>
</gene>
<proteinExistence type="predicted"/>
<reference evidence="3" key="1">
    <citation type="journal article" date="2019" name="Int. J. Syst. Evol. Microbiol.">
        <title>The Global Catalogue of Microorganisms (GCM) 10K type strain sequencing project: providing services to taxonomists for standard genome sequencing and annotation.</title>
        <authorList>
            <consortium name="The Broad Institute Genomics Platform"/>
            <consortium name="The Broad Institute Genome Sequencing Center for Infectious Disease"/>
            <person name="Wu L."/>
            <person name="Ma J."/>
        </authorList>
    </citation>
    <scope>NUCLEOTIDE SEQUENCE [LARGE SCALE GENOMIC DNA]</scope>
    <source>
        <strain evidence="3">JCM 16026</strain>
    </source>
</reference>
<dbReference type="InterPro" id="IPR027417">
    <property type="entry name" value="P-loop_NTPase"/>
</dbReference>
<evidence type="ECO:0000259" key="1">
    <source>
        <dbReference type="Pfam" id="PF19993"/>
    </source>
</evidence>
<keyword evidence="3" id="KW-1185">Reference proteome</keyword>
<keyword evidence="2" id="KW-0547">Nucleotide-binding</keyword>
<dbReference type="InterPro" id="IPR045528">
    <property type="entry name" value="DO-GTPase2"/>
</dbReference>
<dbReference type="SUPFAM" id="SSF52540">
    <property type="entry name" value="P-loop containing nucleoside triphosphate hydrolases"/>
    <property type="match status" value="1"/>
</dbReference>
<evidence type="ECO:0000313" key="2">
    <source>
        <dbReference type="EMBL" id="GAA2175673.1"/>
    </source>
</evidence>
<dbReference type="GO" id="GO:0005524">
    <property type="term" value="F:ATP binding"/>
    <property type="evidence" value="ECO:0007669"/>
    <property type="project" value="UniProtKB-KW"/>
</dbReference>
<dbReference type="Pfam" id="PF19993">
    <property type="entry name" value="DO-GTPase2"/>
    <property type="match status" value="1"/>
</dbReference>
<comment type="caution">
    <text evidence="2">The sequence shown here is derived from an EMBL/GenBank/DDBJ whole genome shotgun (WGS) entry which is preliminary data.</text>
</comment>
<evidence type="ECO:0000313" key="3">
    <source>
        <dbReference type="Proteomes" id="UP001501599"/>
    </source>
</evidence>
<accession>A0ABP5MM09</accession>
<name>A0ABP5MM09_9MICO</name>
<protein>
    <submittedName>
        <fullName evidence="2">ATP-binding protein</fullName>
    </submittedName>
</protein>